<dbReference type="Gene3D" id="1.10.8.850">
    <property type="entry name" value="Histone-lysine N methyltransferase , C-terminal domain-like"/>
    <property type="match status" value="1"/>
</dbReference>
<dbReference type="PROSITE" id="PS50280">
    <property type="entry name" value="SET"/>
    <property type="match status" value="1"/>
</dbReference>
<dbReference type="InterPro" id="IPR043017">
    <property type="entry name" value="WIYLD_dom_sf"/>
</dbReference>
<gene>
    <name evidence="7" type="ORF">CSSPJE1EN1_LOCUS12626</name>
</gene>
<dbReference type="CDD" id="cd10538">
    <property type="entry name" value="SET_SETDB-like"/>
    <property type="match status" value="1"/>
</dbReference>
<keyword evidence="2" id="KW-0158">Chromosome</keyword>
<evidence type="ECO:0000256" key="4">
    <source>
        <dbReference type="SAM" id="MobiDB-lite"/>
    </source>
</evidence>
<dbReference type="InterPro" id="IPR018848">
    <property type="entry name" value="WIYLD_domain"/>
</dbReference>
<evidence type="ECO:0000259" key="6">
    <source>
        <dbReference type="PROSITE" id="PS50867"/>
    </source>
</evidence>
<evidence type="ECO:0000313" key="7">
    <source>
        <dbReference type="EMBL" id="CAK9267148.1"/>
    </source>
</evidence>
<dbReference type="EMBL" id="OZ020114">
    <property type="protein sequence ID" value="CAK9267148.1"/>
    <property type="molecule type" value="Genomic_DNA"/>
</dbReference>
<organism evidence="7 8">
    <name type="scientific">Sphagnum jensenii</name>
    <dbReference type="NCBI Taxonomy" id="128206"/>
    <lineage>
        <taxon>Eukaryota</taxon>
        <taxon>Viridiplantae</taxon>
        <taxon>Streptophyta</taxon>
        <taxon>Embryophyta</taxon>
        <taxon>Bryophyta</taxon>
        <taxon>Sphagnophytina</taxon>
        <taxon>Sphagnopsida</taxon>
        <taxon>Sphagnales</taxon>
        <taxon>Sphagnaceae</taxon>
        <taxon>Sphagnum</taxon>
    </lineage>
</organism>
<feature type="domain" description="SET" evidence="5">
    <location>
        <begin position="413"/>
        <end position="549"/>
    </location>
</feature>
<feature type="region of interest" description="Disordered" evidence="4">
    <location>
        <begin position="1"/>
        <end position="21"/>
    </location>
</feature>
<feature type="region of interest" description="Disordered" evidence="4">
    <location>
        <begin position="82"/>
        <end position="147"/>
    </location>
</feature>
<evidence type="ECO:0000256" key="1">
    <source>
        <dbReference type="ARBA" id="ARBA00004286"/>
    </source>
</evidence>
<dbReference type="PANTHER" id="PTHR46450:SF24">
    <property type="entry name" value="HISTONE-LYSINE N-METHYLTRANSFERASE SUVR4"/>
    <property type="match status" value="1"/>
</dbReference>
<name>A0ABP0WN62_9BRYO</name>
<sequence length="599" mass="67187">MASADGLATTTQDDEDDERTKNAHYAMATLGLPKPLVTRTLKKLSKVYGNDLWELLENGNYELLADQVFENQEKMQGRARIVTSSASDVREEEGPSSNVQSDKELGHLESSVQPPLLGENSGKHPGLPQTHGSLPLAAIGEAPPKQSGVSAGKVFRKLVASDVSCPKKQLGSSTTLKKEKPVKRQLESMVADLRARKEKLVKREHGPTVMQPHTQKEKLVKRQVETVVTELHATAEELQQKQWDQGNGQFLDISLDLSRGNEAYPIRVVNESNSKSLPPSFFYISKSEVHQDAHVNSSLTRIGDDHCCPSCKDNCLAADFPCACARETGGEFAYTHDGCLADRYLAKVYKAGTSYRKHFCESGYHCPEERHKNEENPSKCKGHPVRDFIKECWIKCGCSKFCGNRVVQRGISRHLEVFWTSEGKGWGIRTLEDLPAGAFVFEYVGEILTNNEMYERNLALQKKGNGVHTYPVLLDGDWGSEANLKDEEALCLDATYFGNVARFLNHRCHDANMIDMPVEIESPDHHYYHVAFFTNRVVKAMEELTWDYNIDFEDVDHPIPAFTCLCASQFCRGRKPSRELQFFCELNYTIGMNEVSSLA</sequence>
<feature type="coiled-coil region" evidence="3">
    <location>
        <begin position="183"/>
        <end position="241"/>
    </location>
</feature>
<dbReference type="InterPro" id="IPR001214">
    <property type="entry name" value="SET_dom"/>
</dbReference>
<dbReference type="Proteomes" id="UP001497444">
    <property type="component" value="Chromosome 19"/>
</dbReference>
<comment type="subcellular location">
    <subcellularLocation>
        <location evidence="1">Chromosome</location>
    </subcellularLocation>
</comment>
<evidence type="ECO:0000259" key="5">
    <source>
        <dbReference type="PROSITE" id="PS50280"/>
    </source>
</evidence>
<proteinExistence type="predicted"/>
<dbReference type="PANTHER" id="PTHR46450">
    <property type="entry name" value="INACTIVE HISTONE-LYSINE N-METHYLTRANSFERASE SUVR1-RELATED"/>
    <property type="match status" value="1"/>
</dbReference>
<dbReference type="Pfam" id="PF05033">
    <property type="entry name" value="Pre-SET"/>
    <property type="match status" value="1"/>
</dbReference>
<evidence type="ECO:0000313" key="8">
    <source>
        <dbReference type="Proteomes" id="UP001497444"/>
    </source>
</evidence>
<reference evidence="7" key="1">
    <citation type="submission" date="2024-02" db="EMBL/GenBank/DDBJ databases">
        <authorList>
            <consortium name="ELIXIR-Norway"/>
            <consortium name="Elixir Norway"/>
        </authorList>
    </citation>
    <scope>NUCLEOTIDE SEQUENCE</scope>
</reference>
<keyword evidence="3" id="KW-0175">Coiled coil</keyword>
<evidence type="ECO:0000256" key="3">
    <source>
        <dbReference type="SAM" id="Coils"/>
    </source>
</evidence>
<dbReference type="SMART" id="SM00317">
    <property type="entry name" value="SET"/>
    <property type="match status" value="1"/>
</dbReference>
<protein>
    <submittedName>
        <fullName evidence="7">Uncharacterized protein</fullName>
    </submittedName>
</protein>
<dbReference type="Gene3D" id="2.170.270.10">
    <property type="entry name" value="SET domain"/>
    <property type="match status" value="1"/>
</dbReference>
<dbReference type="PROSITE" id="PS50867">
    <property type="entry name" value="PRE_SET"/>
    <property type="match status" value="1"/>
</dbReference>
<dbReference type="SUPFAM" id="SSF82199">
    <property type="entry name" value="SET domain"/>
    <property type="match status" value="1"/>
</dbReference>
<dbReference type="Pfam" id="PF00856">
    <property type="entry name" value="SET"/>
    <property type="match status" value="1"/>
</dbReference>
<feature type="domain" description="Pre-SET" evidence="6">
    <location>
        <begin position="313"/>
        <end position="410"/>
    </location>
</feature>
<dbReference type="InterPro" id="IPR007728">
    <property type="entry name" value="Pre-SET_dom"/>
</dbReference>
<accession>A0ABP0WN62</accession>
<dbReference type="SMART" id="SM00468">
    <property type="entry name" value="PreSET"/>
    <property type="match status" value="1"/>
</dbReference>
<keyword evidence="8" id="KW-1185">Reference proteome</keyword>
<dbReference type="InterPro" id="IPR046341">
    <property type="entry name" value="SET_dom_sf"/>
</dbReference>
<dbReference type="Pfam" id="PF10440">
    <property type="entry name" value="WIYLD"/>
    <property type="match status" value="1"/>
</dbReference>
<evidence type="ECO:0000256" key="2">
    <source>
        <dbReference type="ARBA" id="ARBA00022454"/>
    </source>
</evidence>